<organism evidence="3 4">
    <name type="scientific">Ganoderma sinense ZZ0214-1</name>
    <dbReference type="NCBI Taxonomy" id="1077348"/>
    <lineage>
        <taxon>Eukaryota</taxon>
        <taxon>Fungi</taxon>
        <taxon>Dikarya</taxon>
        <taxon>Basidiomycota</taxon>
        <taxon>Agaricomycotina</taxon>
        <taxon>Agaricomycetes</taxon>
        <taxon>Polyporales</taxon>
        <taxon>Polyporaceae</taxon>
        <taxon>Ganoderma</taxon>
    </lineage>
</organism>
<evidence type="ECO:0000313" key="4">
    <source>
        <dbReference type="Proteomes" id="UP000230002"/>
    </source>
</evidence>
<keyword evidence="2" id="KW-1133">Transmembrane helix</keyword>
<feature type="compositionally biased region" description="Polar residues" evidence="1">
    <location>
        <begin position="272"/>
        <end position="303"/>
    </location>
</feature>
<protein>
    <submittedName>
        <fullName evidence="3">Uncharacterized protein</fullName>
    </submittedName>
</protein>
<gene>
    <name evidence="3" type="ORF">GSI_05729</name>
</gene>
<name>A0A2G8SB91_9APHY</name>
<reference evidence="3 4" key="1">
    <citation type="journal article" date="2015" name="Sci. Rep.">
        <title>Chromosome-level genome map provides insights into diverse defense mechanisms in the medicinal fungus Ganoderma sinense.</title>
        <authorList>
            <person name="Zhu Y."/>
            <person name="Xu J."/>
            <person name="Sun C."/>
            <person name="Zhou S."/>
            <person name="Xu H."/>
            <person name="Nelson D.R."/>
            <person name="Qian J."/>
            <person name="Song J."/>
            <person name="Luo H."/>
            <person name="Xiang L."/>
            <person name="Li Y."/>
            <person name="Xu Z."/>
            <person name="Ji A."/>
            <person name="Wang L."/>
            <person name="Lu S."/>
            <person name="Hayward A."/>
            <person name="Sun W."/>
            <person name="Li X."/>
            <person name="Schwartz D.C."/>
            <person name="Wang Y."/>
            <person name="Chen S."/>
        </authorList>
    </citation>
    <scope>NUCLEOTIDE SEQUENCE [LARGE SCALE GENOMIC DNA]</scope>
    <source>
        <strain evidence="3 4">ZZ0214-1</strain>
    </source>
</reference>
<dbReference type="AlphaFoldDB" id="A0A2G8SB91"/>
<evidence type="ECO:0000256" key="2">
    <source>
        <dbReference type="SAM" id="Phobius"/>
    </source>
</evidence>
<feature type="region of interest" description="Disordered" evidence="1">
    <location>
        <begin position="259"/>
        <end position="303"/>
    </location>
</feature>
<dbReference type="Proteomes" id="UP000230002">
    <property type="component" value="Unassembled WGS sequence"/>
</dbReference>
<keyword evidence="2" id="KW-0472">Membrane</keyword>
<keyword evidence="4" id="KW-1185">Reference proteome</keyword>
<feature type="compositionally biased region" description="Low complexity" evidence="1">
    <location>
        <begin position="55"/>
        <end position="87"/>
    </location>
</feature>
<dbReference type="EMBL" id="AYKW01000012">
    <property type="protein sequence ID" value="PIL31034.1"/>
    <property type="molecule type" value="Genomic_DNA"/>
</dbReference>
<accession>A0A2G8SB91</accession>
<feature type="region of interest" description="Disordered" evidence="1">
    <location>
        <begin position="55"/>
        <end position="98"/>
    </location>
</feature>
<keyword evidence="2" id="KW-0812">Transmembrane</keyword>
<evidence type="ECO:0000313" key="3">
    <source>
        <dbReference type="EMBL" id="PIL31034.1"/>
    </source>
</evidence>
<feature type="transmembrane region" description="Helical" evidence="2">
    <location>
        <begin position="136"/>
        <end position="160"/>
    </location>
</feature>
<feature type="compositionally biased region" description="Polar residues" evidence="1">
    <location>
        <begin position="198"/>
        <end position="213"/>
    </location>
</feature>
<comment type="caution">
    <text evidence="3">The sequence shown here is derived from an EMBL/GenBank/DDBJ whole genome shotgun (WGS) entry which is preliminary data.</text>
</comment>
<evidence type="ECO:0000256" key="1">
    <source>
        <dbReference type="SAM" id="MobiDB-lite"/>
    </source>
</evidence>
<feature type="region of interest" description="Disordered" evidence="1">
    <location>
        <begin position="177"/>
        <end position="214"/>
    </location>
</feature>
<sequence>MSPLPLARRNVLSQSVSQLPTLSLSADVLAEDDVHDESLTQAATVTVTVTVTTTEWGTPLSPGPTSTSTTSMSTSTSTSTSSMSGMSRDAMGSLATSTEPPLVLCPTSEMLAHPTASSATSGGGASSGSSSLRTGLVTGAATGAVVGILMVIAVAVVYVLHRRRRCVRAALRPRARGACRDDGCRSERSRPRIDATPSRAQSRGTGTLESSNAVRPYSGGYSSWAGEELPSYDALSSREACTVALAVAVPEPVVTLLAPSPSSRKGAGATQHIANSPSEFEGSRSPSTETVLTVSTRGASTST</sequence>
<proteinExistence type="predicted"/>
<feature type="compositionally biased region" description="Basic and acidic residues" evidence="1">
    <location>
        <begin position="178"/>
        <end position="193"/>
    </location>
</feature>